<sequence length="260" mass="28272">MHLYLPRSTRAVGITAKHQRAAGAADPHRVGSVEPRWPTRTTDMIDRAKLPEAAATQQISAAPLDVTVTAGTAGMIAHNRQPVPVYAAAGSTPIAWLPPQMFGAETRLPIIDQQPGWVRVLLPSRPNGSTGWITTRGLEFAHTPHEIRVHRRSGRLQLFTSGRRAGTWRVRVGAAPTATPMGRTFLLATPAEQSCPPWIPLGLHSSASPPCTRSPGLVAIHRWLDMPDEESRCPACIHVPADTFEVLAAMPRGSLVRIYR</sequence>
<keyword evidence="3" id="KW-0133">Cell shape</keyword>
<evidence type="ECO:0000256" key="3">
    <source>
        <dbReference type="ARBA" id="ARBA00022960"/>
    </source>
</evidence>
<name>A0A931CFA9_9ACTN</name>
<keyword evidence="2" id="KW-0808">Transferase</keyword>
<dbReference type="CDD" id="cd16913">
    <property type="entry name" value="YkuD_like"/>
    <property type="match status" value="1"/>
</dbReference>
<dbReference type="SUPFAM" id="SSF141523">
    <property type="entry name" value="L,D-transpeptidase catalytic domain-like"/>
    <property type="match status" value="1"/>
</dbReference>
<comment type="pathway">
    <text evidence="1">Cell wall biogenesis; peptidoglycan biosynthesis.</text>
</comment>
<evidence type="ECO:0000256" key="5">
    <source>
        <dbReference type="ARBA" id="ARBA00023316"/>
    </source>
</evidence>
<dbReference type="RefSeq" id="WP_196419320.1">
    <property type="nucleotide sequence ID" value="NZ_JADQTO010000028.1"/>
</dbReference>
<dbReference type="Proteomes" id="UP000598146">
    <property type="component" value="Unassembled WGS sequence"/>
</dbReference>
<dbReference type="InterPro" id="IPR038063">
    <property type="entry name" value="Transpep_catalytic_dom"/>
</dbReference>
<reference evidence="7" key="1">
    <citation type="submission" date="2020-11" db="EMBL/GenBank/DDBJ databases">
        <title>Isolation and identification of active actinomycetes.</title>
        <authorList>
            <person name="Sun X."/>
        </authorList>
    </citation>
    <scope>NUCLEOTIDE SEQUENCE</scope>
    <source>
        <strain evidence="7">NEAU-A11</strain>
    </source>
</reference>
<dbReference type="EMBL" id="JADQTO010000028">
    <property type="protein sequence ID" value="MBG0567544.1"/>
    <property type="molecule type" value="Genomic_DNA"/>
</dbReference>
<keyword evidence="4" id="KW-0573">Peptidoglycan synthesis</keyword>
<protein>
    <submittedName>
        <fullName evidence="7">L,D-transpeptidase</fullName>
    </submittedName>
</protein>
<accession>A0A931CFA9</accession>
<dbReference type="GO" id="GO:0009252">
    <property type="term" value="P:peptidoglycan biosynthetic process"/>
    <property type="evidence" value="ECO:0007669"/>
    <property type="project" value="UniProtKB-KW"/>
</dbReference>
<evidence type="ECO:0000313" key="8">
    <source>
        <dbReference type="Proteomes" id="UP000598146"/>
    </source>
</evidence>
<gene>
    <name evidence="7" type="ORF">I4J89_39470</name>
</gene>
<evidence type="ECO:0000313" key="7">
    <source>
        <dbReference type="EMBL" id="MBG0567544.1"/>
    </source>
</evidence>
<keyword evidence="5" id="KW-0961">Cell wall biogenesis/degradation</keyword>
<dbReference type="AlphaFoldDB" id="A0A931CFA9"/>
<evidence type="ECO:0000256" key="4">
    <source>
        <dbReference type="ARBA" id="ARBA00022984"/>
    </source>
</evidence>
<organism evidence="7 8">
    <name type="scientific">Actinoplanes aureus</name>
    <dbReference type="NCBI Taxonomy" id="2792083"/>
    <lineage>
        <taxon>Bacteria</taxon>
        <taxon>Bacillati</taxon>
        <taxon>Actinomycetota</taxon>
        <taxon>Actinomycetes</taxon>
        <taxon>Micromonosporales</taxon>
        <taxon>Micromonosporaceae</taxon>
        <taxon>Actinoplanes</taxon>
    </lineage>
</organism>
<evidence type="ECO:0000256" key="6">
    <source>
        <dbReference type="SAM" id="MobiDB-lite"/>
    </source>
</evidence>
<feature type="region of interest" description="Disordered" evidence="6">
    <location>
        <begin position="18"/>
        <end position="37"/>
    </location>
</feature>
<proteinExistence type="predicted"/>
<dbReference type="InterPro" id="IPR005490">
    <property type="entry name" value="LD_TPept_cat_dom"/>
</dbReference>
<dbReference type="GO" id="GO:0008360">
    <property type="term" value="P:regulation of cell shape"/>
    <property type="evidence" value="ECO:0007669"/>
    <property type="project" value="UniProtKB-KW"/>
</dbReference>
<dbReference type="GO" id="GO:0071555">
    <property type="term" value="P:cell wall organization"/>
    <property type="evidence" value="ECO:0007669"/>
    <property type="project" value="UniProtKB-KW"/>
</dbReference>
<keyword evidence="8" id="KW-1185">Reference proteome</keyword>
<evidence type="ECO:0000256" key="2">
    <source>
        <dbReference type="ARBA" id="ARBA00022679"/>
    </source>
</evidence>
<comment type="caution">
    <text evidence="7">The sequence shown here is derived from an EMBL/GenBank/DDBJ whole genome shotgun (WGS) entry which is preliminary data.</text>
</comment>
<dbReference type="GO" id="GO:0016740">
    <property type="term" value="F:transferase activity"/>
    <property type="evidence" value="ECO:0007669"/>
    <property type="project" value="UniProtKB-KW"/>
</dbReference>
<evidence type="ECO:0000256" key="1">
    <source>
        <dbReference type="ARBA" id="ARBA00004752"/>
    </source>
</evidence>